<evidence type="ECO:0000313" key="2">
    <source>
        <dbReference type="Proteomes" id="UP000275846"/>
    </source>
</evidence>
<dbReference type="AlphaFoldDB" id="A0A183TQN0"/>
<organism evidence="3">
    <name type="scientific">Schistocephalus solidus</name>
    <name type="common">Tapeworm</name>
    <dbReference type="NCBI Taxonomy" id="70667"/>
    <lineage>
        <taxon>Eukaryota</taxon>
        <taxon>Metazoa</taxon>
        <taxon>Spiralia</taxon>
        <taxon>Lophotrochozoa</taxon>
        <taxon>Platyhelminthes</taxon>
        <taxon>Cestoda</taxon>
        <taxon>Eucestoda</taxon>
        <taxon>Diphyllobothriidea</taxon>
        <taxon>Diphyllobothriidae</taxon>
        <taxon>Schistocephalus</taxon>
    </lineage>
</organism>
<name>A0A183TQN0_SCHSO</name>
<keyword evidence="2" id="KW-1185">Reference proteome</keyword>
<dbReference type="WBParaSite" id="SSLN_0001949201-mRNA-1">
    <property type="protein sequence ID" value="SSLN_0001949201-mRNA-1"/>
    <property type="gene ID" value="SSLN_0001949201"/>
</dbReference>
<dbReference type="Proteomes" id="UP000275846">
    <property type="component" value="Unassembled WGS sequence"/>
</dbReference>
<reference evidence="1 2" key="2">
    <citation type="submission" date="2018-11" db="EMBL/GenBank/DDBJ databases">
        <authorList>
            <consortium name="Pathogen Informatics"/>
        </authorList>
    </citation>
    <scope>NUCLEOTIDE SEQUENCE [LARGE SCALE GENOMIC DNA]</scope>
    <source>
        <strain evidence="1 2">NST_G2</strain>
    </source>
</reference>
<gene>
    <name evidence="1" type="ORF">SSLN_LOCUS18778</name>
</gene>
<protein>
    <submittedName>
        <fullName evidence="3">Neurobeachin</fullName>
    </submittedName>
</protein>
<dbReference type="EMBL" id="UYSU01045289">
    <property type="protein sequence ID" value="VDM05164.1"/>
    <property type="molecule type" value="Genomic_DNA"/>
</dbReference>
<reference evidence="3" key="1">
    <citation type="submission" date="2016-06" db="UniProtKB">
        <authorList>
            <consortium name="WormBaseParasite"/>
        </authorList>
    </citation>
    <scope>IDENTIFICATION</scope>
</reference>
<sequence length="108" mass="11724">MGMKRPNVGKDAGAPCHSLTLTHVPTITVIAYRIHRQLLTTLILSSDFNPDDGLQVQLLIKVLGTFLRFCNPDDGLQVQSRIKAGSDIFASLIGGLCSQQGRISMMIS</sequence>
<proteinExistence type="predicted"/>
<accession>A0A183TQN0</accession>
<evidence type="ECO:0000313" key="1">
    <source>
        <dbReference type="EMBL" id="VDM05164.1"/>
    </source>
</evidence>
<evidence type="ECO:0000313" key="3">
    <source>
        <dbReference type="WBParaSite" id="SSLN_0001949201-mRNA-1"/>
    </source>
</evidence>